<evidence type="ECO:0000256" key="4">
    <source>
        <dbReference type="ARBA" id="ARBA00024481"/>
    </source>
</evidence>
<gene>
    <name evidence="5 9" type="primary">rtcA</name>
    <name evidence="9" type="ORF">ENX07_04345</name>
</gene>
<evidence type="ECO:0000256" key="5">
    <source>
        <dbReference type="HAMAP-Rule" id="MF_00200"/>
    </source>
</evidence>
<dbReference type="Pfam" id="PF05189">
    <property type="entry name" value="RTC_insert"/>
    <property type="match status" value="1"/>
</dbReference>
<dbReference type="GO" id="GO:0005737">
    <property type="term" value="C:cytoplasm"/>
    <property type="evidence" value="ECO:0007669"/>
    <property type="project" value="UniProtKB-SubCell"/>
</dbReference>
<dbReference type="Gene3D" id="3.65.10.20">
    <property type="entry name" value="RNA 3'-terminal phosphate cyclase domain"/>
    <property type="match status" value="1"/>
</dbReference>
<reference evidence="9" key="1">
    <citation type="journal article" date="2020" name="mSystems">
        <title>Genome- and Community-Level Interaction Insights into Carbon Utilization and Element Cycling Functions of Hydrothermarchaeota in Hydrothermal Sediment.</title>
        <authorList>
            <person name="Zhou Z."/>
            <person name="Liu Y."/>
            <person name="Xu W."/>
            <person name="Pan J."/>
            <person name="Luo Z.H."/>
            <person name="Li M."/>
        </authorList>
    </citation>
    <scope>NUCLEOTIDE SEQUENCE [LARGE SCALE GENOMIC DNA]</scope>
    <source>
        <strain evidence="9">SpSt-906</strain>
    </source>
</reference>
<dbReference type="InterPro" id="IPR036553">
    <property type="entry name" value="RPTC_insert"/>
</dbReference>
<dbReference type="Gene3D" id="3.30.360.20">
    <property type="entry name" value="RNA 3'-terminal phosphate cyclase, insert domain"/>
    <property type="match status" value="1"/>
</dbReference>
<keyword evidence="2 5" id="KW-0436">Ligase</keyword>
<dbReference type="InterPro" id="IPR017770">
    <property type="entry name" value="RNA3'_term_phos_cyc_type_1"/>
</dbReference>
<comment type="catalytic activity">
    <reaction evidence="4 5">
        <text>a 3'-end 3'-phospho-ribonucleotide-RNA + ATP = a 3'-end 2',3'-cyclophospho-ribonucleotide-RNA + AMP + diphosphate</text>
        <dbReference type="Rhea" id="RHEA:23976"/>
        <dbReference type="Rhea" id="RHEA-COMP:10463"/>
        <dbReference type="Rhea" id="RHEA-COMP:10464"/>
        <dbReference type="ChEBI" id="CHEBI:30616"/>
        <dbReference type="ChEBI" id="CHEBI:33019"/>
        <dbReference type="ChEBI" id="CHEBI:83062"/>
        <dbReference type="ChEBI" id="CHEBI:83064"/>
        <dbReference type="ChEBI" id="CHEBI:456215"/>
        <dbReference type="EC" id="6.5.1.4"/>
    </reaction>
</comment>
<dbReference type="PANTHER" id="PTHR11096:SF0">
    <property type="entry name" value="RNA 3'-TERMINAL PHOSPHATE CYCLASE"/>
    <property type="match status" value="1"/>
</dbReference>
<organism evidence="9">
    <name type="scientific">candidate division WOR-3 bacterium</name>
    <dbReference type="NCBI Taxonomy" id="2052148"/>
    <lineage>
        <taxon>Bacteria</taxon>
        <taxon>Bacteria division WOR-3</taxon>
    </lineage>
</organism>
<evidence type="ECO:0000256" key="3">
    <source>
        <dbReference type="ARBA" id="ARBA00022741"/>
    </source>
</evidence>
<evidence type="ECO:0000259" key="7">
    <source>
        <dbReference type="Pfam" id="PF01137"/>
    </source>
</evidence>
<dbReference type="InterPro" id="IPR000228">
    <property type="entry name" value="RNA3'_term_phos_cyc"/>
</dbReference>
<dbReference type="EMBL" id="DTMQ01000029">
    <property type="protein sequence ID" value="HGE99282.1"/>
    <property type="molecule type" value="Genomic_DNA"/>
</dbReference>
<dbReference type="InterPro" id="IPR013791">
    <property type="entry name" value="RNA3'-term_phos_cycl_insert"/>
</dbReference>
<dbReference type="HAMAP" id="MF_00200">
    <property type="entry name" value="RTC"/>
    <property type="match status" value="1"/>
</dbReference>
<dbReference type="GO" id="GO:0003963">
    <property type="term" value="F:RNA-3'-phosphate cyclase activity"/>
    <property type="evidence" value="ECO:0007669"/>
    <property type="project" value="UniProtKB-UniRule"/>
</dbReference>
<feature type="domain" description="RNA 3'-terminal phosphate cyclase" evidence="7">
    <location>
        <begin position="9"/>
        <end position="333"/>
    </location>
</feature>
<protein>
    <recommendedName>
        <fullName evidence="5 6">RNA 3'-terminal phosphate cyclase</fullName>
        <shortName evidence="5">RNA cyclase</shortName>
        <shortName evidence="5">RNA-3'-phosphate cyclase</shortName>
        <ecNumber evidence="5 6">6.5.1.4</ecNumber>
    </recommendedName>
</protein>
<dbReference type="InterPro" id="IPR037136">
    <property type="entry name" value="RNA3'_phos_cyclase_dom_sf"/>
</dbReference>
<evidence type="ECO:0000256" key="1">
    <source>
        <dbReference type="ARBA" id="ARBA00009206"/>
    </source>
</evidence>
<dbReference type="InterPro" id="IPR013792">
    <property type="entry name" value="RNA3'P_cycl/enolpyr_Trfase_a/b"/>
</dbReference>
<comment type="caution">
    <text evidence="9">The sequence shown here is derived from an EMBL/GenBank/DDBJ whole genome shotgun (WGS) entry which is preliminary data.</text>
</comment>
<dbReference type="NCBIfam" id="NF003246">
    <property type="entry name" value="PRK04204.1-2"/>
    <property type="match status" value="1"/>
</dbReference>
<dbReference type="Pfam" id="PF01137">
    <property type="entry name" value="RTC"/>
    <property type="match status" value="1"/>
</dbReference>
<evidence type="ECO:0000259" key="8">
    <source>
        <dbReference type="Pfam" id="PF05189"/>
    </source>
</evidence>
<proteinExistence type="inferred from homology"/>
<evidence type="ECO:0000256" key="6">
    <source>
        <dbReference type="NCBIfam" id="TIGR03399"/>
    </source>
</evidence>
<comment type="similarity">
    <text evidence="1 5">Belongs to the RNA 3'-terminal cyclase family. Type 1 subfamily.</text>
</comment>
<feature type="binding site" evidence="5">
    <location>
        <position position="104"/>
    </location>
    <ligand>
        <name>ATP</name>
        <dbReference type="ChEBI" id="CHEBI:30616"/>
    </ligand>
</feature>
<dbReference type="SUPFAM" id="SSF52913">
    <property type="entry name" value="RNA 3'-terminal phosphate cyclase, RPTC, insert domain"/>
    <property type="match status" value="1"/>
</dbReference>
<dbReference type="PIRSF" id="PIRSF005378">
    <property type="entry name" value="RNA3'_term_phos_cycl_euk"/>
    <property type="match status" value="1"/>
</dbReference>
<sequence length="348" mass="38466">MIRIDGSFGEGGGQILRTALALSAIQKKPFLIYNIRKGRKKPGLLAQHLTSVRAVARISDAILSGDEFGSQTLQFQPRRILPGSYEFDVAEERGSAGSVTLIAQSLLPILFFAEKESEIYLKGGTHVPFSPVFDYLKEVLLPTIKEFGYPAEAEIKRYGFYPIGGGAIIIRVKPFSPPSSPILLAEKRGELKSIKVISRVANLPETIAERQMKRAVEKLGKILPPKERIMERVEANCPGTYLFIKAEFSNASAGFSSLGEKGKPAERVAEEAVEEFLSYYQTESLLDPHLADQILIFLSLLPNPQLSFTTSRVTNHLLTNIWTIKNFLNLKIELEGELGKPGKVSFTG</sequence>
<feature type="domain" description="RNA 3'-terminal phosphate cyclase insert" evidence="8">
    <location>
        <begin position="187"/>
        <end position="280"/>
    </location>
</feature>
<dbReference type="NCBIfam" id="TIGR03399">
    <property type="entry name" value="RNA_3prim_cycl"/>
    <property type="match status" value="1"/>
</dbReference>
<feature type="binding site" evidence="5">
    <location>
        <begin position="289"/>
        <end position="293"/>
    </location>
    <ligand>
        <name>ATP</name>
        <dbReference type="ChEBI" id="CHEBI:30616"/>
    </ligand>
</feature>
<dbReference type="AlphaFoldDB" id="A0A7C3UWP5"/>
<evidence type="ECO:0000256" key="2">
    <source>
        <dbReference type="ARBA" id="ARBA00022598"/>
    </source>
</evidence>
<feature type="active site" description="Tele-AMP-histidine intermediate" evidence="5">
    <location>
        <position position="316"/>
    </location>
</feature>
<comment type="function">
    <text evidence="5">Catalyzes the conversion of 3'-phosphate to a 2',3'-cyclic phosphodiester at the end of RNA. The mechanism of action of the enzyme occurs in 3 steps: (A) adenylation of the enzyme by ATP; (B) transfer of adenylate to an RNA-N3'P to produce RNA-N3'PP5'A; (C) and attack of the adjacent 2'-hydroxyl on the 3'-phosphorus in the diester linkage to produce the cyclic end product. The biological role of this enzyme is unknown but it is likely to function in some aspects of cellular RNA processing.</text>
</comment>
<dbReference type="PANTHER" id="PTHR11096">
    <property type="entry name" value="RNA 3' TERMINAL PHOSPHATE CYCLASE"/>
    <property type="match status" value="1"/>
</dbReference>
<name>A0A7C3UWP5_UNCW3</name>
<dbReference type="SUPFAM" id="SSF55205">
    <property type="entry name" value="EPT/RTPC-like"/>
    <property type="match status" value="1"/>
</dbReference>
<evidence type="ECO:0000313" key="9">
    <source>
        <dbReference type="EMBL" id="HGE99282.1"/>
    </source>
</evidence>
<keyword evidence="5" id="KW-0963">Cytoplasm</keyword>
<keyword evidence="5" id="KW-0067">ATP-binding</keyword>
<dbReference type="InterPro" id="IPR023797">
    <property type="entry name" value="RNA3'_phos_cyclase_dom"/>
</dbReference>
<dbReference type="EC" id="6.5.1.4" evidence="5 6"/>
<comment type="subcellular location">
    <subcellularLocation>
        <location evidence="5">Cytoplasm</location>
    </subcellularLocation>
</comment>
<dbReference type="GO" id="GO:0006396">
    <property type="term" value="P:RNA processing"/>
    <property type="evidence" value="ECO:0007669"/>
    <property type="project" value="UniProtKB-UniRule"/>
</dbReference>
<dbReference type="GO" id="GO:0005524">
    <property type="term" value="F:ATP binding"/>
    <property type="evidence" value="ECO:0007669"/>
    <property type="project" value="UniProtKB-KW"/>
</dbReference>
<accession>A0A7C3UWP5</accession>
<keyword evidence="3 5" id="KW-0547">Nucleotide-binding</keyword>